<feature type="transmembrane region" description="Helical" evidence="1">
    <location>
        <begin position="79"/>
        <end position="100"/>
    </location>
</feature>
<evidence type="ECO:0000313" key="3">
    <source>
        <dbReference type="Proteomes" id="UP000768567"/>
    </source>
</evidence>
<feature type="transmembrane region" description="Helical" evidence="1">
    <location>
        <begin position="174"/>
        <end position="198"/>
    </location>
</feature>
<evidence type="ECO:0000256" key="1">
    <source>
        <dbReference type="SAM" id="Phobius"/>
    </source>
</evidence>
<evidence type="ECO:0008006" key="4">
    <source>
        <dbReference type="Google" id="ProtNLM"/>
    </source>
</evidence>
<keyword evidence="1" id="KW-0472">Membrane</keyword>
<feature type="transmembrane region" description="Helical" evidence="1">
    <location>
        <begin position="112"/>
        <end position="131"/>
    </location>
</feature>
<dbReference type="PANTHER" id="PTHR37814">
    <property type="entry name" value="CONSERVED MEMBRANE PROTEIN"/>
    <property type="match status" value="1"/>
</dbReference>
<organism evidence="2 3">
    <name type="scientific">Gemmiger gallinarum</name>
    <dbReference type="NCBI Taxonomy" id="2779354"/>
    <lineage>
        <taxon>Bacteria</taxon>
        <taxon>Bacillati</taxon>
        <taxon>Bacillota</taxon>
        <taxon>Clostridia</taxon>
        <taxon>Eubacteriales</taxon>
        <taxon>Gemmiger</taxon>
    </lineage>
</organism>
<name>A0ABR9R5F5_9FIRM</name>
<feature type="transmembrane region" description="Helical" evidence="1">
    <location>
        <begin position="253"/>
        <end position="276"/>
    </location>
</feature>
<accession>A0ABR9R5F5</accession>
<dbReference type="RefSeq" id="WP_193502465.1">
    <property type="nucleotide sequence ID" value="NZ_JADCKC010000003.1"/>
</dbReference>
<keyword evidence="3" id="KW-1185">Reference proteome</keyword>
<dbReference type="Proteomes" id="UP000768567">
    <property type="component" value="Unassembled WGS sequence"/>
</dbReference>
<feature type="transmembrane region" description="Helical" evidence="1">
    <location>
        <begin position="288"/>
        <end position="306"/>
    </location>
</feature>
<keyword evidence="1" id="KW-0812">Transmembrane</keyword>
<dbReference type="InterPro" id="IPR038728">
    <property type="entry name" value="YkvI-like"/>
</dbReference>
<feature type="transmembrane region" description="Helical" evidence="1">
    <location>
        <begin position="41"/>
        <end position="59"/>
    </location>
</feature>
<comment type="caution">
    <text evidence="2">The sequence shown here is derived from an EMBL/GenBank/DDBJ whole genome shotgun (WGS) entry which is preliminary data.</text>
</comment>
<proteinExistence type="predicted"/>
<protein>
    <recommendedName>
        <fullName evidence="4">Membrane protein YkvI</fullName>
    </recommendedName>
</protein>
<keyword evidence="1" id="KW-1133">Transmembrane helix</keyword>
<dbReference type="PANTHER" id="PTHR37814:SF1">
    <property type="entry name" value="MEMBRANE PROTEIN"/>
    <property type="match status" value="1"/>
</dbReference>
<feature type="transmembrane region" description="Helical" evidence="1">
    <location>
        <begin position="312"/>
        <end position="333"/>
    </location>
</feature>
<sequence>MERYSTVGRAGAIVACLIGAGFASGQEVVQFFAVYGGLRGALGAGLACLVLAAGCSWLLRDAPGGPVFVRWCGHPAGWLLQRAAPVFLFGVYAVMLSGAGALLETAAGLPSWLGRTLMLAATLATALGGLTRMTTLLGKLGPLIALFAGGTGLAALLCGPNGESVPALAPPARSWWMAALVYAGYNFYLLVPFLQAMGQTVRGKSSARRISLLACTMFGAALLVLQGGLTRFPAVMLSPAPAVALAGRMWPRAVWAALPVLLAGVYTTAAPLLFGLCTGRRGGRKRMVCLALAGWLCSALPFERLVGGLFPVIGWFGLAMLACRGLTGACRLLQRGKLSGAKSAPKA</sequence>
<feature type="transmembrane region" description="Helical" evidence="1">
    <location>
        <begin position="143"/>
        <end position="162"/>
    </location>
</feature>
<feature type="transmembrane region" description="Helical" evidence="1">
    <location>
        <begin position="210"/>
        <end position="229"/>
    </location>
</feature>
<reference evidence="2 3" key="1">
    <citation type="submission" date="2020-10" db="EMBL/GenBank/DDBJ databases">
        <title>ChiBAC.</title>
        <authorList>
            <person name="Zenner C."/>
            <person name="Hitch T.C.A."/>
            <person name="Clavel T."/>
        </authorList>
    </citation>
    <scope>NUCLEOTIDE SEQUENCE [LARGE SCALE GENOMIC DNA]</scope>
    <source>
        <strain evidence="2 3">DSM 109015</strain>
    </source>
</reference>
<evidence type="ECO:0000313" key="2">
    <source>
        <dbReference type="EMBL" id="MBE5038364.1"/>
    </source>
</evidence>
<gene>
    <name evidence="2" type="ORF">INF35_11255</name>
</gene>
<dbReference type="EMBL" id="JADCKC010000003">
    <property type="protein sequence ID" value="MBE5038364.1"/>
    <property type="molecule type" value="Genomic_DNA"/>
</dbReference>